<evidence type="ECO:0000313" key="2">
    <source>
        <dbReference type="EMBL" id="RPA91589.1"/>
    </source>
</evidence>
<keyword evidence="1" id="KW-1133">Transmembrane helix</keyword>
<dbReference type="EMBL" id="ML120492">
    <property type="protein sequence ID" value="RPA91589.1"/>
    <property type="molecule type" value="Genomic_DNA"/>
</dbReference>
<feature type="transmembrane region" description="Helical" evidence="1">
    <location>
        <begin position="12"/>
        <end position="35"/>
    </location>
</feature>
<dbReference type="STRING" id="1336337.A0A3N4J014"/>
<organism evidence="2 3">
    <name type="scientific">Choiromyces venosus 120613-1</name>
    <dbReference type="NCBI Taxonomy" id="1336337"/>
    <lineage>
        <taxon>Eukaryota</taxon>
        <taxon>Fungi</taxon>
        <taxon>Dikarya</taxon>
        <taxon>Ascomycota</taxon>
        <taxon>Pezizomycotina</taxon>
        <taxon>Pezizomycetes</taxon>
        <taxon>Pezizales</taxon>
        <taxon>Tuberaceae</taxon>
        <taxon>Choiromyces</taxon>
    </lineage>
</organism>
<dbReference type="OrthoDB" id="44736at2759"/>
<keyword evidence="1" id="KW-0812">Transmembrane</keyword>
<keyword evidence="1" id="KW-0472">Membrane</keyword>
<sequence length="376" mass="40824">MAYAAPTKPVESIIPVSVLRAFDAAYLLSMIFLVISRIAPREFVTSSRITGLMICFGSGIYCIGVQRPLEGLSFIVFGGLNMGLELLFSAGKSGGGAGLSTVMLDMLVEFGKGDLGVFATAALGTLVVLKGWLWYAQQVIGVYAAHMESSGEQGVMLRYFSCCAQIALYTFSAYWISGVVNNIVRSTISGVYVSRYSHYAKPHSWPTLKAFEKSLANIGSLAVGPFKAGFRLHDSSSYIYSYISLHDVSYDAASENYNDVLEESSVAPFLTSSNNIDSCLDSIMALVSFTTAMLVYLYVYSVEGSYFENKVHINALLAFAVWVGFQVSALCMIPLKSGTATIFTILASSPVAFKRDFPAQYYKILETSPGIEVQDV</sequence>
<evidence type="ECO:0000256" key="1">
    <source>
        <dbReference type="SAM" id="Phobius"/>
    </source>
</evidence>
<gene>
    <name evidence="2" type="ORF">L873DRAFT_1794776</name>
</gene>
<dbReference type="Proteomes" id="UP000276215">
    <property type="component" value="Unassembled WGS sequence"/>
</dbReference>
<proteinExistence type="predicted"/>
<protein>
    <recommendedName>
        <fullName evidence="4">DUF580-domain-containing protein</fullName>
    </recommendedName>
</protein>
<feature type="transmembrane region" description="Helical" evidence="1">
    <location>
        <begin position="155"/>
        <end position="176"/>
    </location>
</feature>
<feature type="transmembrane region" description="Helical" evidence="1">
    <location>
        <begin position="115"/>
        <end position="135"/>
    </location>
</feature>
<evidence type="ECO:0008006" key="4">
    <source>
        <dbReference type="Google" id="ProtNLM"/>
    </source>
</evidence>
<name>A0A3N4J014_9PEZI</name>
<evidence type="ECO:0000313" key="3">
    <source>
        <dbReference type="Proteomes" id="UP000276215"/>
    </source>
</evidence>
<feature type="transmembrane region" description="Helical" evidence="1">
    <location>
        <begin position="47"/>
        <end position="66"/>
    </location>
</feature>
<keyword evidence="3" id="KW-1185">Reference proteome</keyword>
<feature type="transmembrane region" description="Helical" evidence="1">
    <location>
        <begin position="311"/>
        <end position="333"/>
    </location>
</feature>
<reference evidence="2 3" key="1">
    <citation type="journal article" date="2018" name="Nat. Ecol. Evol.">
        <title>Pezizomycetes genomes reveal the molecular basis of ectomycorrhizal truffle lifestyle.</title>
        <authorList>
            <person name="Murat C."/>
            <person name="Payen T."/>
            <person name="Noel B."/>
            <person name="Kuo A."/>
            <person name="Morin E."/>
            <person name="Chen J."/>
            <person name="Kohler A."/>
            <person name="Krizsan K."/>
            <person name="Balestrini R."/>
            <person name="Da Silva C."/>
            <person name="Montanini B."/>
            <person name="Hainaut M."/>
            <person name="Levati E."/>
            <person name="Barry K.W."/>
            <person name="Belfiori B."/>
            <person name="Cichocki N."/>
            <person name="Clum A."/>
            <person name="Dockter R.B."/>
            <person name="Fauchery L."/>
            <person name="Guy J."/>
            <person name="Iotti M."/>
            <person name="Le Tacon F."/>
            <person name="Lindquist E.A."/>
            <person name="Lipzen A."/>
            <person name="Malagnac F."/>
            <person name="Mello A."/>
            <person name="Molinier V."/>
            <person name="Miyauchi S."/>
            <person name="Poulain J."/>
            <person name="Riccioni C."/>
            <person name="Rubini A."/>
            <person name="Sitrit Y."/>
            <person name="Splivallo R."/>
            <person name="Traeger S."/>
            <person name="Wang M."/>
            <person name="Zifcakova L."/>
            <person name="Wipf D."/>
            <person name="Zambonelli A."/>
            <person name="Paolocci F."/>
            <person name="Nowrousian M."/>
            <person name="Ottonello S."/>
            <person name="Baldrian P."/>
            <person name="Spatafora J.W."/>
            <person name="Henrissat B."/>
            <person name="Nagy L.G."/>
            <person name="Aury J.M."/>
            <person name="Wincker P."/>
            <person name="Grigoriev I.V."/>
            <person name="Bonfante P."/>
            <person name="Martin F.M."/>
        </authorList>
    </citation>
    <scope>NUCLEOTIDE SEQUENCE [LARGE SCALE GENOMIC DNA]</scope>
    <source>
        <strain evidence="2 3">120613-1</strain>
    </source>
</reference>
<accession>A0A3N4J014</accession>
<dbReference type="AlphaFoldDB" id="A0A3N4J014"/>
<feature type="transmembrane region" description="Helical" evidence="1">
    <location>
        <begin position="279"/>
        <end position="299"/>
    </location>
</feature>